<evidence type="ECO:0000256" key="1">
    <source>
        <dbReference type="ARBA" id="ARBA00023015"/>
    </source>
</evidence>
<evidence type="ECO:0000256" key="2">
    <source>
        <dbReference type="ARBA" id="ARBA00023117"/>
    </source>
</evidence>
<feature type="compositionally biased region" description="Basic and acidic residues" evidence="5">
    <location>
        <begin position="700"/>
        <end position="715"/>
    </location>
</feature>
<protein>
    <recommendedName>
        <fullName evidence="10">Bromo domain-containing protein</fullName>
    </recommendedName>
</protein>
<dbReference type="PROSITE" id="PS00633">
    <property type="entry name" value="BROMODOMAIN_1"/>
    <property type="match status" value="1"/>
</dbReference>
<feature type="compositionally biased region" description="Basic and acidic residues" evidence="5">
    <location>
        <begin position="731"/>
        <end position="746"/>
    </location>
</feature>
<name>A0A328DUS3_9ASTE</name>
<feature type="compositionally biased region" description="Polar residues" evidence="5">
    <location>
        <begin position="237"/>
        <end position="249"/>
    </location>
</feature>
<keyword evidence="2 4" id="KW-0103">Bromodomain</keyword>
<reference evidence="8 9" key="1">
    <citation type="submission" date="2018-06" db="EMBL/GenBank/DDBJ databases">
        <title>The Genome of Cuscuta australis (Dodder) Provides Insight into the Evolution of Plant Parasitism.</title>
        <authorList>
            <person name="Liu H."/>
        </authorList>
    </citation>
    <scope>NUCLEOTIDE SEQUENCE [LARGE SCALE GENOMIC DNA]</scope>
    <source>
        <strain evidence="9">cv. Yunnan</strain>
        <tissue evidence="8">Vines</tissue>
    </source>
</reference>
<evidence type="ECO:0000256" key="4">
    <source>
        <dbReference type="PROSITE-ProRule" id="PRU00035"/>
    </source>
</evidence>
<keyword evidence="3" id="KW-0804">Transcription</keyword>
<dbReference type="AlphaFoldDB" id="A0A328DUS3"/>
<feature type="region of interest" description="Disordered" evidence="5">
    <location>
        <begin position="826"/>
        <end position="900"/>
    </location>
</feature>
<evidence type="ECO:0000313" key="8">
    <source>
        <dbReference type="EMBL" id="RAL49106.1"/>
    </source>
</evidence>
<organism evidence="8 9">
    <name type="scientific">Cuscuta australis</name>
    <dbReference type="NCBI Taxonomy" id="267555"/>
    <lineage>
        <taxon>Eukaryota</taxon>
        <taxon>Viridiplantae</taxon>
        <taxon>Streptophyta</taxon>
        <taxon>Embryophyta</taxon>
        <taxon>Tracheophyta</taxon>
        <taxon>Spermatophyta</taxon>
        <taxon>Magnoliopsida</taxon>
        <taxon>eudicotyledons</taxon>
        <taxon>Gunneridae</taxon>
        <taxon>Pentapetalae</taxon>
        <taxon>asterids</taxon>
        <taxon>lamiids</taxon>
        <taxon>Solanales</taxon>
        <taxon>Convolvulaceae</taxon>
        <taxon>Cuscuteae</taxon>
        <taxon>Cuscuta</taxon>
        <taxon>Cuscuta subgen. Grammica</taxon>
        <taxon>Cuscuta sect. Cleistogrammica</taxon>
    </lineage>
</organism>
<feature type="region of interest" description="Disordered" evidence="5">
    <location>
        <begin position="223"/>
        <end position="249"/>
    </location>
</feature>
<evidence type="ECO:0008006" key="10">
    <source>
        <dbReference type="Google" id="ProtNLM"/>
    </source>
</evidence>
<feature type="domain" description="Bromo" evidence="6">
    <location>
        <begin position="564"/>
        <end position="636"/>
    </location>
</feature>
<dbReference type="PRINTS" id="PR00503">
    <property type="entry name" value="BROMODOMAIN"/>
</dbReference>
<dbReference type="Pfam" id="PF00439">
    <property type="entry name" value="Bromodomain"/>
    <property type="match status" value="1"/>
</dbReference>
<evidence type="ECO:0000259" key="6">
    <source>
        <dbReference type="PROSITE" id="PS50014"/>
    </source>
</evidence>
<accession>A0A328DUS3</accession>
<dbReference type="PANTHER" id="PTHR45926">
    <property type="entry name" value="OSJNBA0053K19.4 PROTEIN"/>
    <property type="match status" value="1"/>
</dbReference>
<dbReference type="PROSITE" id="PS51525">
    <property type="entry name" value="NET"/>
    <property type="match status" value="1"/>
</dbReference>
<dbReference type="InterPro" id="IPR027353">
    <property type="entry name" value="NET_dom"/>
</dbReference>
<keyword evidence="1" id="KW-0805">Transcription regulation</keyword>
<evidence type="ECO:0000259" key="7">
    <source>
        <dbReference type="PROSITE" id="PS51525"/>
    </source>
</evidence>
<dbReference type="PROSITE" id="PS50014">
    <property type="entry name" value="BROMODOMAIN_2"/>
    <property type="match status" value="1"/>
</dbReference>
<feature type="region of interest" description="Disordered" evidence="5">
    <location>
        <begin position="685"/>
        <end position="751"/>
    </location>
</feature>
<feature type="compositionally biased region" description="Basic residues" evidence="5">
    <location>
        <begin position="135"/>
        <end position="146"/>
    </location>
</feature>
<dbReference type="EMBL" id="NQVE01000093">
    <property type="protein sequence ID" value="RAL49106.1"/>
    <property type="molecule type" value="Genomic_DNA"/>
</dbReference>
<dbReference type="SUPFAM" id="SSF47370">
    <property type="entry name" value="Bromodomain"/>
    <property type="match status" value="1"/>
</dbReference>
<feature type="domain" description="NET" evidence="7">
    <location>
        <begin position="729"/>
        <end position="810"/>
    </location>
</feature>
<dbReference type="CDD" id="cd05506">
    <property type="entry name" value="Bromo_plant1"/>
    <property type="match status" value="1"/>
</dbReference>
<proteinExistence type="predicted"/>
<sequence>MDSGLIDLISRERVRWGDACKVYTRKGKRKAACRADYVETYAAAAAAATTTSTPQANIPNGDTPTEKSDVRQPNLQTLPSNGDSQREKSGVQDPNLQPLESQGPKLPNQDNEQRDSRNQIQATLSVSPIRDAGTRHRKVVVSNRKKRQDDGIEPVRELDGSYGFRHVVLENNTDKPDGCRPVLQGNHAGKPNGIVGCEPLVLENCINESGGSVPCQQMVQDNHRDKPDGIPECQPVVQGNHTNEPNGSHCSPPMVQDNHTDELNGSMGCRSMVKPNHIDKPNVNFCCQPVIEDKHIDKIDERIDCQPIMQDNHLQKTDGTLPQMPARQDNPIEETNVSSQCQQPVLQDNELLSMHRAEIEMVKSSPIFTRMEDKVRINFSGVRPADEIRDLMKKLENELYQVRVLVNKIEANEQHQLTAYDNDVDVDNIGSSCAISGDVVHAFGQPQFPQNYAIKNRTLMRVNSEIGSVGHQFRPPSIVVTERNHGVGELLEKEKRTPKANQFYANSEFLLGKDRLPTESNKKSKPNGSRKKHGNEFGRGFGFGYEKHKNQVFRKCSALLQKLMKHNFGWVFNTPVDVYALGLHDYHDIIKHPMDLGTIKTRLSQNWYKSPREFAEDVRLVFRNAMIYNPKGQDVHIMAEQMSKMFEERWAVIESEYNPNWSVQIYHDSGLPTPTSTKTAPPTFAPAPLSANIPASQTRTFDRSESITRSADTRRKSSFPFRTPAPKKPKARDPNKRDMSYEEKQKLSTNLQSLPSDKLDAVVQIIKKRNSTLSQHDDEIEVDIDSVDAETLWELDRFVTNHKKCLSKNRKKAEIARAREAQTTAVTAPFPEVADSQNASRGGKGNYPPTTSPPPAQGERLVDNASRSSSSSSSSSSDSGSSSSDSDSDSSSAYGSDAGR</sequence>
<feature type="region of interest" description="Disordered" evidence="5">
    <location>
        <begin position="47"/>
        <end position="153"/>
    </location>
</feature>
<evidence type="ECO:0000256" key="3">
    <source>
        <dbReference type="ARBA" id="ARBA00023163"/>
    </source>
</evidence>
<feature type="compositionally biased region" description="Low complexity" evidence="5">
    <location>
        <begin position="866"/>
        <end position="892"/>
    </location>
</feature>
<comment type="caution">
    <text evidence="8">The sequence shown here is derived from an EMBL/GenBank/DDBJ whole genome shotgun (WGS) entry which is preliminary data.</text>
</comment>
<feature type="compositionally biased region" description="Basic residues" evidence="5">
    <location>
        <begin position="523"/>
        <end position="533"/>
    </location>
</feature>
<dbReference type="InterPro" id="IPR038336">
    <property type="entry name" value="NET_sf"/>
</dbReference>
<evidence type="ECO:0000313" key="9">
    <source>
        <dbReference type="Proteomes" id="UP000249390"/>
    </source>
</evidence>
<dbReference type="Pfam" id="PF17035">
    <property type="entry name" value="BET"/>
    <property type="match status" value="1"/>
</dbReference>
<feature type="compositionally biased region" description="Polar residues" evidence="5">
    <location>
        <begin position="71"/>
        <end position="83"/>
    </location>
</feature>
<dbReference type="Proteomes" id="UP000249390">
    <property type="component" value="Unassembled WGS sequence"/>
</dbReference>
<keyword evidence="9" id="KW-1185">Reference proteome</keyword>
<evidence type="ECO:0000256" key="5">
    <source>
        <dbReference type="SAM" id="MobiDB-lite"/>
    </source>
</evidence>
<dbReference type="InterPro" id="IPR036427">
    <property type="entry name" value="Bromodomain-like_sf"/>
</dbReference>
<dbReference type="InterPro" id="IPR001487">
    <property type="entry name" value="Bromodomain"/>
</dbReference>
<dbReference type="Gene3D" id="1.20.920.10">
    <property type="entry name" value="Bromodomain-like"/>
    <property type="match status" value="1"/>
</dbReference>
<dbReference type="InterPro" id="IPR037377">
    <property type="entry name" value="GTE_bromo"/>
</dbReference>
<dbReference type="InterPro" id="IPR018359">
    <property type="entry name" value="Bromodomain_CS"/>
</dbReference>
<feature type="compositionally biased region" description="Polar residues" evidence="5">
    <location>
        <begin position="52"/>
        <end position="63"/>
    </location>
</feature>
<gene>
    <name evidence="8" type="ORF">DM860_015097</name>
</gene>
<dbReference type="Gene3D" id="1.20.1270.220">
    <property type="match status" value="1"/>
</dbReference>
<feature type="region of interest" description="Disordered" evidence="5">
    <location>
        <begin position="515"/>
        <end position="535"/>
    </location>
</feature>
<dbReference type="SMART" id="SM00297">
    <property type="entry name" value="BROMO"/>
    <property type="match status" value="1"/>
</dbReference>